<dbReference type="EMBL" id="AP013546">
    <property type="protein sequence ID" value="BAQ94373.1"/>
    <property type="molecule type" value="Genomic_DNA"/>
</dbReference>
<dbReference type="Pfam" id="PF22530">
    <property type="entry name" value="Terminase-T7_RNaseH-like"/>
    <property type="match status" value="1"/>
</dbReference>
<organism evidence="2 3">
    <name type="scientific">uncultured phage_MedDCM-OCT-S37-C6</name>
    <dbReference type="NCBI Taxonomy" id="2740804"/>
    <lineage>
        <taxon>Viruses</taxon>
        <taxon>Duplodnaviria</taxon>
        <taxon>Heunggongvirae</taxon>
        <taxon>Uroviricota</taxon>
        <taxon>Caudoviricetes</taxon>
        <taxon>Autographivirales</taxon>
        <taxon>Oinezvirus</taxon>
        <taxon>Oinezvirus S37C6</taxon>
    </lineage>
</organism>
<feature type="domain" description="Terminase large subunit ribonuclease H-like" evidence="1">
    <location>
        <begin position="363"/>
        <end position="470"/>
    </location>
</feature>
<dbReference type="NCBIfam" id="NF033889">
    <property type="entry name" value="termin_lrg_T7"/>
    <property type="match status" value="1"/>
</dbReference>
<reference evidence="2 3" key="1">
    <citation type="journal article" date="2013" name="PLoS Genet.">
        <title>Expanding the Marine Virosphere Using Metagenomics.</title>
        <authorList>
            <person name="Mizuno C.M."/>
            <person name="Rodriguez-Valera F."/>
            <person name="Kimes N.E."/>
            <person name="Ghai R."/>
        </authorList>
    </citation>
    <scope>NUCLEOTIDE SEQUENCE [LARGE SCALE GENOMIC DNA]</scope>
    <source>
        <strain evidence="2">UvMED-CGR-C79-MedDCM-OCT-S37-C6</strain>
    </source>
</reference>
<dbReference type="GeneID" id="55412279"/>
<dbReference type="InterPro" id="IPR047987">
    <property type="entry name" value="Gp19-like_virus"/>
</dbReference>
<dbReference type="Gene3D" id="3.40.50.300">
    <property type="entry name" value="P-loop containing nucleotide triphosphate hydrolases"/>
    <property type="match status" value="1"/>
</dbReference>
<dbReference type="InterPro" id="IPR027417">
    <property type="entry name" value="P-loop_NTPase"/>
</dbReference>
<proteinExistence type="predicted"/>
<dbReference type="KEGG" id="vg:55412279"/>
<keyword evidence="3" id="KW-1185">Reference proteome</keyword>
<dbReference type="InterPro" id="IPR054762">
    <property type="entry name" value="Gp19_RNaseH-like"/>
</dbReference>
<dbReference type="Proteomes" id="UP000504913">
    <property type="component" value="Segment"/>
</dbReference>
<dbReference type="Gene3D" id="3.30.420.240">
    <property type="match status" value="1"/>
</dbReference>
<evidence type="ECO:0000259" key="1">
    <source>
        <dbReference type="Pfam" id="PF22530"/>
    </source>
</evidence>
<protein>
    <submittedName>
        <fullName evidence="2">Terminase large subunit</fullName>
    </submittedName>
</protein>
<evidence type="ECO:0000313" key="3">
    <source>
        <dbReference type="Proteomes" id="UP000504913"/>
    </source>
</evidence>
<dbReference type="RefSeq" id="YP_009777629.1">
    <property type="nucleotide sequence ID" value="NC_047700.1"/>
</dbReference>
<name>A0A6S4PGR4_9CAUD</name>
<accession>A0A6S4PGR4</accession>
<evidence type="ECO:0000313" key="2">
    <source>
        <dbReference type="EMBL" id="BAQ94373.1"/>
    </source>
</evidence>
<sequence>MNELWEPLPPALRDSFPNFACYLLRELRLADTPTRQQISVCDWMQNGPDKSLTVAFRGLGKSILASFYALWRLRVDPSEKILVVSATAVKSTDFTSFMLRCIGEIDILQCLMPGPANRFSSVAFDVGPTTVEQSTSVRAMGVMGAVTGQRCTCAILDDVETLANVITPLKQERVAHAVEEIQSIIKPDEGQLLPRKILYLGTPHVETSIYLRLVRERDYAARYWPALYPEELDSYEGNLDPVIEQEIIENPGLVGEPTDPERFAHEDLLQRQASMTKASFELQFMLNTRLTTLDKFPIRLGDLLVMDIDGTALPETVVWSNQPDVRLQELVCVGMGADRFYHRPIFYNGWIPRDETWRCVLSVDPAGRGRDELAWSVVAELNGNLFLLESGGSTLGYADEVLQHLARVAKKWDVNYVVAESNMGDGMFSALLKPHLLREHPVTIEEVRHNQRKEERLCDTLGPLIQQHRLVVTTRVIKQDYRLLDEDPENGHSRSLFVQASRLTAEKGCLSFDDRLDALAIACAHFIEAAAQDQNRARQQRADQLQQESYDAWLDESGAAVDALALGWRPKASARAHGGVNQLRV</sequence>